<keyword evidence="2" id="KW-0472">Membrane</keyword>
<evidence type="ECO:0000313" key="4">
    <source>
        <dbReference type="EnsemblPlants" id="OPUNC01G08870.1"/>
    </source>
</evidence>
<dbReference type="SUPFAM" id="SSF49562">
    <property type="entry name" value="C2 domain (Calcium/lipid-binding domain, CaLB)"/>
    <property type="match status" value="1"/>
</dbReference>
<accession>A0A0E0JG84</accession>
<keyword evidence="2" id="KW-0812">Transmembrane</keyword>
<feature type="region of interest" description="Disordered" evidence="1">
    <location>
        <begin position="375"/>
        <end position="415"/>
    </location>
</feature>
<evidence type="ECO:0000256" key="1">
    <source>
        <dbReference type="SAM" id="MobiDB-lite"/>
    </source>
</evidence>
<dbReference type="Pfam" id="PF02580">
    <property type="entry name" value="Tyr_Deacylase"/>
    <property type="match status" value="2"/>
</dbReference>
<dbReference type="eggNOG" id="KOG3323">
    <property type="taxonomic scope" value="Eukaryota"/>
</dbReference>
<dbReference type="InterPro" id="IPR003732">
    <property type="entry name" value="Daa-tRNA_deacyls_DTD"/>
</dbReference>
<dbReference type="eggNOG" id="KOG1012">
    <property type="taxonomic scope" value="Eukaryota"/>
</dbReference>
<dbReference type="Gramene" id="OPUNC01G08870.1">
    <property type="protein sequence ID" value="OPUNC01G08870.1"/>
    <property type="gene ID" value="OPUNC01G08870"/>
</dbReference>
<dbReference type="CDD" id="cd21669">
    <property type="entry name" value="SMP_SF"/>
    <property type="match status" value="1"/>
</dbReference>
<evidence type="ECO:0000313" key="5">
    <source>
        <dbReference type="Proteomes" id="UP000026962"/>
    </source>
</evidence>
<evidence type="ECO:0000259" key="3">
    <source>
        <dbReference type="PROSITE" id="PS50004"/>
    </source>
</evidence>
<feature type="compositionally biased region" description="Basic and acidic residues" evidence="1">
    <location>
        <begin position="406"/>
        <end position="415"/>
    </location>
</feature>
<name>A0A0E0JG84_ORYPU</name>
<dbReference type="PROSITE" id="PS50004">
    <property type="entry name" value="C2"/>
    <property type="match status" value="1"/>
</dbReference>
<feature type="transmembrane region" description="Helical" evidence="2">
    <location>
        <begin position="7"/>
        <end position="25"/>
    </location>
</feature>
<feature type="compositionally biased region" description="Polar residues" evidence="1">
    <location>
        <begin position="383"/>
        <end position="393"/>
    </location>
</feature>
<dbReference type="Pfam" id="PF00168">
    <property type="entry name" value="C2"/>
    <property type="match status" value="1"/>
</dbReference>
<protein>
    <recommendedName>
        <fullName evidence="3">C2 domain-containing protein</fullName>
    </recommendedName>
</protein>
<dbReference type="InterPro" id="IPR052847">
    <property type="entry name" value="Ext_Synaptotagmin/KAHRP-like"/>
</dbReference>
<feature type="compositionally biased region" description="Low complexity" evidence="1">
    <location>
        <begin position="505"/>
        <end position="517"/>
    </location>
</feature>
<dbReference type="Gene3D" id="2.60.40.150">
    <property type="entry name" value="C2 domain"/>
    <property type="match status" value="1"/>
</dbReference>
<feature type="transmembrane region" description="Helical" evidence="2">
    <location>
        <begin position="31"/>
        <end position="50"/>
    </location>
</feature>
<evidence type="ECO:0000256" key="2">
    <source>
        <dbReference type="SAM" id="Phobius"/>
    </source>
</evidence>
<feature type="region of interest" description="Disordered" evidence="1">
    <location>
        <begin position="308"/>
        <end position="363"/>
    </location>
</feature>
<dbReference type="PANTHER" id="PTHR47042:SF1">
    <property type="entry name" value="OS01G0242600 PROTEIN"/>
    <property type="match status" value="1"/>
</dbReference>
<dbReference type="EnsemblPlants" id="OPUNC01G08870.1">
    <property type="protein sequence ID" value="OPUNC01G08870.1"/>
    <property type="gene ID" value="OPUNC01G08870"/>
</dbReference>
<dbReference type="InterPro" id="IPR023509">
    <property type="entry name" value="DTD-like_sf"/>
</dbReference>
<reference evidence="4" key="2">
    <citation type="submission" date="2018-05" db="EMBL/GenBank/DDBJ databases">
        <title>OpunRS2 (Oryza punctata Reference Sequence Version 2).</title>
        <authorList>
            <person name="Zhang J."/>
            <person name="Kudrna D."/>
            <person name="Lee S."/>
            <person name="Talag J."/>
            <person name="Welchert J."/>
            <person name="Wing R.A."/>
        </authorList>
    </citation>
    <scope>NUCLEOTIDE SEQUENCE [LARGE SCALE GENOMIC DNA]</scope>
</reference>
<organism evidence="4">
    <name type="scientific">Oryza punctata</name>
    <name type="common">Red rice</name>
    <dbReference type="NCBI Taxonomy" id="4537"/>
    <lineage>
        <taxon>Eukaryota</taxon>
        <taxon>Viridiplantae</taxon>
        <taxon>Streptophyta</taxon>
        <taxon>Embryophyta</taxon>
        <taxon>Tracheophyta</taxon>
        <taxon>Spermatophyta</taxon>
        <taxon>Magnoliopsida</taxon>
        <taxon>Liliopsida</taxon>
        <taxon>Poales</taxon>
        <taxon>Poaceae</taxon>
        <taxon>BOP clade</taxon>
        <taxon>Oryzoideae</taxon>
        <taxon>Oryzeae</taxon>
        <taxon>Oryzinae</taxon>
        <taxon>Oryza</taxon>
    </lineage>
</organism>
<feature type="compositionally biased region" description="Polar residues" evidence="1">
    <location>
        <begin position="704"/>
        <end position="713"/>
    </location>
</feature>
<keyword evidence="5" id="KW-1185">Reference proteome</keyword>
<dbReference type="CDD" id="cd00030">
    <property type="entry name" value="C2"/>
    <property type="match status" value="1"/>
</dbReference>
<dbReference type="SMART" id="SM00239">
    <property type="entry name" value="C2"/>
    <property type="match status" value="1"/>
</dbReference>
<sequence>MDAGELPIVYHIGLVLSALWVAGSFGFRHSILFLLAFLYLYMILVGVKFVRSWPFLGRVRLCFVEPPYFQMTVKPLIGHGLDVTEFPGISGWLDKLMDTAFGQTLVEPNMLVIDVEKFVSTPSDNDWFSIEERPPVAYVKLEILEGTDMIPSDMNGLSDPYVKGRLGPFKFQTQIQKKTLSPKWFEEFKIPITSWESLNELVMEVRDKDHMFDDSLGTCTIDIHELRGGQRHDKWISLKNVKKGRIHLAITVEDISEKDIAGLEESSKKVHAELPISTSVNKLDADELPDEKKVLVDEVEHINIDGQEQPGGLYVHRPGTGVPKTWESRKGRARNPDTEIYKEVDKSKDAPTPKSSGQGGFSFGSFFRKSLKKGSFRDIDPSIPTTPGPQSATELDPKIPQTPRPNLKEAGEKRTSIKIVVDEDAKPTSSVENAENLTEDVAKVMEKNAGEPGRSLTSILSRKISRKKPEDKLSDIPEQTEAQASELVKEGPIPVEGKSIDGHPTTENGNGDGNVGEVVTQLSMNSLLYSFSPTGSELRPTPEPPSECVSGDSPGDARGAKRSGAAEATRKREMRAVVQRVLSASVEVEGRVVSAIGPGLLVLVGVHEADTDADADYICRKVLNMRLFPNEKTEKAWDQSGNKPDFHVAMPPAKAKPFYASLVEKFQKSYSADAVKDGVFGAMMKVSLVNDGPVTMQVDSLSLQNPAQSSNGDVGSVGDNEAQVPKETC</sequence>
<dbReference type="AlphaFoldDB" id="A0A0E0JG84"/>
<feature type="region of interest" description="Disordered" evidence="1">
    <location>
        <begin position="704"/>
        <end position="729"/>
    </location>
</feature>
<feature type="region of interest" description="Disordered" evidence="1">
    <location>
        <begin position="530"/>
        <end position="573"/>
    </location>
</feature>
<dbReference type="Gene3D" id="3.50.80.10">
    <property type="entry name" value="D-tyrosyl-tRNA(Tyr) deacylase"/>
    <property type="match status" value="2"/>
</dbReference>
<feature type="region of interest" description="Disordered" evidence="1">
    <location>
        <begin position="447"/>
        <end position="517"/>
    </location>
</feature>
<feature type="domain" description="C2" evidence="3">
    <location>
        <begin position="122"/>
        <end position="236"/>
    </location>
</feature>
<reference evidence="4" key="1">
    <citation type="submission" date="2015-04" db="UniProtKB">
        <authorList>
            <consortium name="EnsemblPlants"/>
        </authorList>
    </citation>
    <scope>IDENTIFICATION</scope>
</reference>
<dbReference type="InterPro" id="IPR000008">
    <property type="entry name" value="C2_dom"/>
</dbReference>
<proteinExistence type="predicted"/>
<dbReference type="GO" id="GO:0051499">
    <property type="term" value="F:D-aminoacyl-tRNA deacylase activity"/>
    <property type="evidence" value="ECO:0007669"/>
    <property type="project" value="InterPro"/>
</dbReference>
<keyword evidence="2" id="KW-1133">Transmembrane helix</keyword>
<dbReference type="Proteomes" id="UP000026962">
    <property type="component" value="Chromosome 1"/>
</dbReference>
<dbReference type="GO" id="GO:0005737">
    <property type="term" value="C:cytoplasm"/>
    <property type="evidence" value="ECO:0007669"/>
    <property type="project" value="InterPro"/>
</dbReference>
<dbReference type="InterPro" id="IPR035892">
    <property type="entry name" value="C2_domain_sf"/>
</dbReference>
<dbReference type="HOGENOM" id="CLU_017566_1_0_1"/>
<dbReference type="SUPFAM" id="SSF69500">
    <property type="entry name" value="DTD-like"/>
    <property type="match status" value="1"/>
</dbReference>
<dbReference type="OMA" id="YLYMILV"/>
<dbReference type="PANTHER" id="PTHR47042">
    <property type="entry name" value="C2 DOMAIN-CONTAINING PROTEIN-LIKE"/>
    <property type="match status" value="1"/>
</dbReference>
<feature type="compositionally biased region" description="Basic and acidic residues" evidence="1">
    <location>
        <begin position="326"/>
        <end position="351"/>
    </location>
</feature>
<dbReference type="STRING" id="4537.A0A0E0JG84"/>